<protein>
    <submittedName>
        <fullName evidence="2">Uncharacterized protein</fullName>
    </submittedName>
</protein>
<name>A0ABD1ZPH5_9MARC</name>
<feature type="compositionally biased region" description="Polar residues" evidence="1">
    <location>
        <begin position="1"/>
        <end position="15"/>
    </location>
</feature>
<comment type="caution">
    <text evidence="2">The sequence shown here is derived from an EMBL/GenBank/DDBJ whole genome shotgun (WGS) entry which is preliminary data.</text>
</comment>
<accession>A0ABD1ZPH5</accession>
<gene>
    <name evidence="2" type="ORF">R1flu_021070</name>
</gene>
<dbReference type="Proteomes" id="UP001605036">
    <property type="component" value="Unassembled WGS sequence"/>
</dbReference>
<keyword evidence="3" id="KW-1185">Reference proteome</keyword>
<feature type="region of interest" description="Disordered" evidence="1">
    <location>
        <begin position="1"/>
        <end position="94"/>
    </location>
</feature>
<evidence type="ECO:0000256" key="1">
    <source>
        <dbReference type="SAM" id="MobiDB-lite"/>
    </source>
</evidence>
<proteinExistence type="predicted"/>
<evidence type="ECO:0000313" key="2">
    <source>
        <dbReference type="EMBL" id="KAL2652942.1"/>
    </source>
</evidence>
<organism evidence="2 3">
    <name type="scientific">Riccia fluitans</name>
    <dbReference type="NCBI Taxonomy" id="41844"/>
    <lineage>
        <taxon>Eukaryota</taxon>
        <taxon>Viridiplantae</taxon>
        <taxon>Streptophyta</taxon>
        <taxon>Embryophyta</taxon>
        <taxon>Marchantiophyta</taxon>
        <taxon>Marchantiopsida</taxon>
        <taxon>Marchantiidae</taxon>
        <taxon>Marchantiales</taxon>
        <taxon>Ricciaceae</taxon>
        <taxon>Riccia</taxon>
    </lineage>
</organism>
<reference evidence="2 3" key="1">
    <citation type="submission" date="2024-09" db="EMBL/GenBank/DDBJ databases">
        <title>Chromosome-scale assembly of Riccia fluitans.</title>
        <authorList>
            <person name="Paukszto L."/>
            <person name="Sawicki J."/>
            <person name="Karawczyk K."/>
            <person name="Piernik-Szablinska J."/>
            <person name="Szczecinska M."/>
            <person name="Mazdziarz M."/>
        </authorList>
    </citation>
    <scope>NUCLEOTIDE SEQUENCE [LARGE SCALE GENOMIC DNA]</scope>
    <source>
        <strain evidence="2">Rf_01</strain>
        <tissue evidence="2">Aerial parts of the thallus</tissue>
    </source>
</reference>
<sequence length="94" mass="10246">MCGVERNSNSRNSHSILPRHRRGDPNGDAPHQNYSDHCGARGGGHASPPREVQELSSSSSPEQPPRKEPVEEPPQQAEGRQEDIAIPGFEPSDD</sequence>
<dbReference type="AlphaFoldDB" id="A0ABD1ZPH5"/>
<dbReference type="EMBL" id="JBHFFA010000001">
    <property type="protein sequence ID" value="KAL2652942.1"/>
    <property type="molecule type" value="Genomic_DNA"/>
</dbReference>
<evidence type="ECO:0000313" key="3">
    <source>
        <dbReference type="Proteomes" id="UP001605036"/>
    </source>
</evidence>